<dbReference type="OrthoDB" id="9812899at2"/>
<dbReference type="Proteomes" id="UP000322110">
    <property type="component" value="Unassembled WGS sequence"/>
</dbReference>
<dbReference type="SUPFAM" id="SSF103481">
    <property type="entry name" value="Multidrug resistance efflux transporter EmrE"/>
    <property type="match status" value="2"/>
</dbReference>
<evidence type="ECO:0000259" key="7">
    <source>
        <dbReference type="Pfam" id="PF00892"/>
    </source>
</evidence>
<evidence type="ECO:0000256" key="3">
    <source>
        <dbReference type="ARBA" id="ARBA00022692"/>
    </source>
</evidence>
<gene>
    <name evidence="8" type="ORF">F0Q34_01310</name>
</gene>
<feature type="transmembrane region" description="Helical" evidence="6">
    <location>
        <begin position="275"/>
        <end position="293"/>
    </location>
</feature>
<dbReference type="RefSeq" id="WP_149810337.1">
    <property type="nucleotide sequence ID" value="NZ_VUKA01000001.1"/>
</dbReference>
<evidence type="ECO:0000256" key="1">
    <source>
        <dbReference type="ARBA" id="ARBA00004141"/>
    </source>
</evidence>
<evidence type="ECO:0000256" key="5">
    <source>
        <dbReference type="ARBA" id="ARBA00023136"/>
    </source>
</evidence>
<evidence type="ECO:0000256" key="4">
    <source>
        <dbReference type="ARBA" id="ARBA00022989"/>
    </source>
</evidence>
<keyword evidence="9" id="KW-1185">Reference proteome</keyword>
<dbReference type="Gene3D" id="1.10.3730.20">
    <property type="match status" value="1"/>
</dbReference>
<evidence type="ECO:0000256" key="2">
    <source>
        <dbReference type="ARBA" id="ARBA00009853"/>
    </source>
</evidence>
<feature type="transmembrane region" description="Helical" evidence="6">
    <location>
        <begin position="158"/>
        <end position="181"/>
    </location>
</feature>
<keyword evidence="5 6" id="KW-0472">Membrane</keyword>
<dbReference type="AlphaFoldDB" id="A0A5B2TKX8"/>
<accession>A0A5B2TKX8</accession>
<dbReference type="InterPro" id="IPR037185">
    <property type="entry name" value="EmrE-like"/>
</dbReference>
<feature type="domain" description="EamA" evidence="7">
    <location>
        <begin position="164"/>
        <end position="289"/>
    </location>
</feature>
<comment type="subcellular location">
    <subcellularLocation>
        <location evidence="1">Membrane</location>
        <topology evidence="1">Multi-pass membrane protein</topology>
    </subcellularLocation>
</comment>
<feature type="domain" description="EamA" evidence="7">
    <location>
        <begin position="9"/>
        <end position="139"/>
    </location>
</feature>
<comment type="similarity">
    <text evidence="2">Belongs to the drug/metabolite transporter (DMT) superfamily. 10 TMS drug/metabolite exporter (DME) (TC 2.A.7.3) family.</text>
</comment>
<evidence type="ECO:0000256" key="6">
    <source>
        <dbReference type="SAM" id="Phobius"/>
    </source>
</evidence>
<evidence type="ECO:0000313" key="8">
    <source>
        <dbReference type="EMBL" id="KAA2214400.1"/>
    </source>
</evidence>
<dbReference type="InterPro" id="IPR000620">
    <property type="entry name" value="EamA_dom"/>
</dbReference>
<dbReference type="PANTHER" id="PTHR22911">
    <property type="entry name" value="ACYL-MALONYL CONDENSING ENZYME-RELATED"/>
    <property type="match status" value="1"/>
</dbReference>
<dbReference type="Pfam" id="PF00892">
    <property type="entry name" value="EamA"/>
    <property type="match status" value="2"/>
</dbReference>
<feature type="transmembrane region" description="Helical" evidence="6">
    <location>
        <begin position="99"/>
        <end position="116"/>
    </location>
</feature>
<protein>
    <submittedName>
        <fullName evidence="8">DMT family transporter</fullName>
    </submittedName>
</protein>
<sequence length="303" mass="32566">MPLRHDLRRGALMMLGATALFSMMSALVKGLGDSIPFPEIMFFRNLLALPVVAAIGLRRKVDLRTRRFGGHFLRALAGIAAMSCSFFSLTVLPLAEQTALTYSTPLFVIILSIPMLGERPGPHRWGAVLVGFLGILVIALGQGAFTGGGRHDPGMAEWLLWAGFGAAALHGLFSGLTTLLVRQLSATEASSAIVLWQSILMTGMTALALPFVWVTPSWEQLPLLIGMGLLGGLAQVMLTEAYASAQVSALGPYSYSALIWAIVIGWVVWGDIPTPSMLAGAAMIVAAGLYILHRELRRREKNR</sequence>
<evidence type="ECO:0000313" key="9">
    <source>
        <dbReference type="Proteomes" id="UP000322110"/>
    </source>
</evidence>
<dbReference type="PANTHER" id="PTHR22911:SF6">
    <property type="entry name" value="SOLUTE CARRIER FAMILY 35 MEMBER G1"/>
    <property type="match status" value="1"/>
</dbReference>
<feature type="transmembrane region" description="Helical" evidence="6">
    <location>
        <begin position="128"/>
        <end position="146"/>
    </location>
</feature>
<feature type="transmembrane region" description="Helical" evidence="6">
    <location>
        <begin position="250"/>
        <end position="269"/>
    </location>
</feature>
<feature type="transmembrane region" description="Helical" evidence="6">
    <location>
        <begin position="40"/>
        <end position="59"/>
    </location>
</feature>
<reference evidence="8 9" key="1">
    <citation type="journal article" date="2015" name="Int. J. Syst. Evol. Microbiol.">
        <title>Roseomonas oryzae sp. nov., isolated from paddy rhizosphere soil.</title>
        <authorList>
            <person name="Ramaprasad E.V."/>
            <person name="Sasikala Ch."/>
            <person name="Ramana Ch.V."/>
        </authorList>
    </citation>
    <scope>NUCLEOTIDE SEQUENCE [LARGE SCALE GENOMIC DNA]</scope>
    <source>
        <strain evidence="8 9">KCTC 42542</strain>
    </source>
</reference>
<proteinExistence type="inferred from homology"/>
<feature type="transmembrane region" description="Helical" evidence="6">
    <location>
        <begin position="220"/>
        <end position="238"/>
    </location>
</feature>
<keyword evidence="4 6" id="KW-1133">Transmembrane helix</keyword>
<dbReference type="EMBL" id="VUKA01000001">
    <property type="protein sequence ID" value="KAA2214400.1"/>
    <property type="molecule type" value="Genomic_DNA"/>
</dbReference>
<organism evidence="8 9">
    <name type="scientific">Teichococcus oryzae</name>
    <dbReference type="NCBI Taxonomy" id="1608942"/>
    <lineage>
        <taxon>Bacteria</taxon>
        <taxon>Pseudomonadati</taxon>
        <taxon>Pseudomonadota</taxon>
        <taxon>Alphaproteobacteria</taxon>
        <taxon>Acetobacterales</taxon>
        <taxon>Roseomonadaceae</taxon>
        <taxon>Roseomonas</taxon>
    </lineage>
</organism>
<feature type="transmembrane region" description="Helical" evidence="6">
    <location>
        <begin position="193"/>
        <end position="214"/>
    </location>
</feature>
<dbReference type="GO" id="GO:0016020">
    <property type="term" value="C:membrane"/>
    <property type="evidence" value="ECO:0007669"/>
    <property type="project" value="UniProtKB-SubCell"/>
</dbReference>
<name>A0A5B2TKX8_9PROT</name>
<feature type="transmembrane region" description="Helical" evidence="6">
    <location>
        <begin position="71"/>
        <end position="93"/>
    </location>
</feature>
<keyword evidence="3 6" id="KW-0812">Transmembrane</keyword>
<comment type="caution">
    <text evidence="8">The sequence shown here is derived from an EMBL/GenBank/DDBJ whole genome shotgun (WGS) entry which is preliminary data.</text>
</comment>